<keyword evidence="5" id="KW-0067">ATP-binding</keyword>
<dbReference type="GeneID" id="117148624"/>
<evidence type="ECO:0000256" key="4">
    <source>
        <dbReference type="ARBA" id="ARBA00022806"/>
    </source>
</evidence>
<feature type="compositionally biased region" description="Polar residues" evidence="7">
    <location>
        <begin position="245"/>
        <end position="268"/>
    </location>
</feature>
<feature type="domain" description="DEAD-box RNA helicase Q" evidence="10">
    <location>
        <begin position="302"/>
        <end position="330"/>
    </location>
</feature>
<feature type="domain" description="Helicase ATP-binding" evidence="8">
    <location>
        <begin position="333"/>
        <end position="506"/>
    </location>
</feature>
<dbReference type="PANTHER" id="PTHR47958">
    <property type="entry name" value="ATP-DEPENDENT RNA HELICASE DBP3"/>
    <property type="match status" value="1"/>
</dbReference>
<dbReference type="RefSeq" id="XP_033172007.1">
    <property type="nucleotide sequence ID" value="XM_033316116.1"/>
</dbReference>
<dbReference type="EC" id="3.6.4.13" evidence="1"/>
<evidence type="ECO:0000256" key="7">
    <source>
        <dbReference type="SAM" id="MobiDB-lite"/>
    </source>
</evidence>
<dbReference type="SMART" id="SM00487">
    <property type="entry name" value="DEXDc"/>
    <property type="match status" value="1"/>
</dbReference>
<dbReference type="GO" id="GO:0005524">
    <property type="term" value="F:ATP binding"/>
    <property type="evidence" value="ECO:0007669"/>
    <property type="project" value="UniProtKB-KW"/>
</dbReference>
<sequence>MLKKMCEKAKKLVFGNWKDNEADAEKAQSSKYASWGSSASDTSGQSRSLKSSSSVSATHFDAERRFEIRHGIRGQKPKLKVRSQSSSGPRFSKSTSKKRSMSEGRGKFNLRSSSESSDSGSDSSSSSELDSKSGSSSDSESTTGPSSHGSDMGERPRMQSAVFRIHDTWQSANSSKSVKTYREHFQSRSRSSSLPRVKRVCPSKPQRDLTYGSPEPKSPANRGRNSWKKSQSRSMSCSPIRKVSVNRSLTRSRSPHRNTWSQSKSLSPPTWKLPMDEGVHYRERHNITLTNWDGRGHPEPVLSFERSGFNATILQQLEDQGFDAPTPIQAQTWSIAEEGRNIVMISGKGTGKTLGYLLPGIMNIDNQRGLMQRKKGPIVLILVDSRDAAVAVQREVLYYTNPLELRTYCLLGSSQWQCHAECDLLVASAGRLLQMLDNKKHVVELERCTYLVVDDIDRMIDVGLEGNICRLLCRLRKRAQLVVTSTSWSSNLKRMAKKFMVQYTAILVGQINDLGMQLQNIRQRVEVVNGLSKIGRLMEELAAIYDTSDVPGKVVIYVKRQKVVEELVNLIRKYVPCEGIHSGCTAQEREGIIREFGSGAYNIIVATQMSSIYLDVPGIRYVINYDFPDTIEKYAQRLSRSGWLTSNSNCEVISFFTKANYRLVMAVVDFLKDCKQEIGPHLLQIAEKNEFGPRQRKRHRPPRYNRMQ</sequence>
<dbReference type="CDD" id="cd18787">
    <property type="entry name" value="SF2_C_DEAD"/>
    <property type="match status" value="1"/>
</dbReference>
<feature type="compositionally biased region" description="Basic and acidic residues" evidence="7">
    <location>
        <begin position="18"/>
        <end position="28"/>
    </location>
</feature>
<dbReference type="InterPro" id="IPR014001">
    <property type="entry name" value="Helicase_ATP-bd"/>
</dbReference>
<evidence type="ECO:0000259" key="10">
    <source>
        <dbReference type="PROSITE" id="PS51195"/>
    </source>
</evidence>
<feature type="short sequence motif" description="Q motif" evidence="6">
    <location>
        <begin position="302"/>
        <end position="330"/>
    </location>
</feature>
<dbReference type="InterPro" id="IPR011545">
    <property type="entry name" value="DEAD/DEAH_box_helicase_dom"/>
</dbReference>
<evidence type="ECO:0000256" key="6">
    <source>
        <dbReference type="PROSITE-ProRule" id="PRU00552"/>
    </source>
</evidence>
<evidence type="ECO:0000256" key="3">
    <source>
        <dbReference type="ARBA" id="ARBA00022801"/>
    </source>
</evidence>
<feature type="compositionally biased region" description="Polar residues" evidence="7">
    <location>
        <begin position="168"/>
        <end position="178"/>
    </location>
</feature>
<keyword evidence="3" id="KW-0378">Hydrolase</keyword>
<evidence type="ECO:0000313" key="11">
    <source>
        <dbReference type="Proteomes" id="UP000515162"/>
    </source>
</evidence>
<evidence type="ECO:0000313" key="12">
    <source>
        <dbReference type="RefSeq" id="XP_033172007.1"/>
    </source>
</evidence>
<dbReference type="Pfam" id="PF00270">
    <property type="entry name" value="DEAD"/>
    <property type="match status" value="1"/>
</dbReference>
<dbReference type="PROSITE" id="PS51194">
    <property type="entry name" value="HELICASE_CTER"/>
    <property type="match status" value="1"/>
</dbReference>
<evidence type="ECO:0000256" key="5">
    <source>
        <dbReference type="ARBA" id="ARBA00022840"/>
    </source>
</evidence>
<dbReference type="InterPro" id="IPR014014">
    <property type="entry name" value="RNA_helicase_DEAD_Q_motif"/>
</dbReference>
<feature type="compositionally biased region" description="Low complexity" evidence="7">
    <location>
        <begin position="29"/>
        <end position="56"/>
    </location>
</feature>
<evidence type="ECO:0000259" key="8">
    <source>
        <dbReference type="PROSITE" id="PS51192"/>
    </source>
</evidence>
<gene>
    <name evidence="12" type="primary">LOC117148624</name>
</gene>
<evidence type="ECO:0000259" key="9">
    <source>
        <dbReference type="PROSITE" id="PS51194"/>
    </source>
</evidence>
<protein>
    <recommendedName>
        <fullName evidence="1">RNA helicase</fullName>
        <ecNumber evidence="1">3.6.4.13</ecNumber>
    </recommendedName>
</protein>
<dbReference type="SMART" id="SM00490">
    <property type="entry name" value="HELICc"/>
    <property type="match status" value="1"/>
</dbReference>
<feature type="domain" description="Helicase C-terminal" evidence="9">
    <location>
        <begin position="540"/>
        <end position="686"/>
    </location>
</feature>
<reference evidence="12" key="1">
    <citation type="submission" date="2025-08" db="UniProtKB">
        <authorList>
            <consortium name="RefSeq"/>
        </authorList>
    </citation>
    <scope>IDENTIFICATION</scope>
    <source>
        <strain evidence="12">Mau12</strain>
        <tissue evidence="12">Whole Body</tissue>
    </source>
</reference>
<keyword evidence="4 12" id="KW-0347">Helicase</keyword>
<proteinExistence type="predicted"/>
<feature type="compositionally biased region" description="Low complexity" evidence="7">
    <location>
        <begin position="112"/>
        <end position="147"/>
    </location>
</feature>
<evidence type="ECO:0000256" key="2">
    <source>
        <dbReference type="ARBA" id="ARBA00022741"/>
    </source>
</evidence>
<dbReference type="SUPFAM" id="SSF52540">
    <property type="entry name" value="P-loop containing nucleoside triphosphate hydrolases"/>
    <property type="match status" value="2"/>
</dbReference>
<feature type="compositionally biased region" description="Polar residues" evidence="7">
    <location>
        <begin position="82"/>
        <end position="94"/>
    </location>
</feature>
<dbReference type="InterPro" id="IPR001650">
    <property type="entry name" value="Helicase_C-like"/>
</dbReference>
<dbReference type="Proteomes" id="UP000515162">
    <property type="component" value="Chromosome X"/>
</dbReference>
<dbReference type="GO" id="GO:0003724">
    <property type="term" value="F:RNA helicase activity"/>
    <property type="evidence" value="ECO:0007669"/>
    <property type="project" value="UniProtKB-EC"/>
</dbReference>
<feature type="region of interest" description="Disordered" evidence="7">
    <location>
        <begin position="18"/>
        <end position="271"/>
    </location>
</feature>
<dbReference type="Gene3D" id="3.40.50.300">
    <property type="entry name" value="P-loop containing nucleotide triphosphate hydrolases"/>
    <property type="match status" value="2"/>
</dbReference>
<dbReference type="PROSITE" id="PS51195">
    <property type="entry name" value="Q_MOTIF"/>
    <property type="match status" value="1"/>
</dbReference>
<dbReference type="Pfam" id="PF00271">
    <property type="entry name" value="Helicase_C"/>
    <property type="match status" value="1"/>
</dbReference>
<feature type="compositionally biased region" description="Basic residues" evidence="7">
    <location>
        <begin position="71"/>
        <end position="81"/>
    </location>
</feature>
<feature type="compositionally biased region" description="Basic and acidic residues" evidence="7">
    <location>
        <begin position="60"/>
        <end position="70"/>
    </location>
</feature>
<name>A0A6P8L197_DROMA</name>
<dbReference type="PROSITE" id="PS51192">
    <property type="entry name" value="HELICASE_ATP_BIND_1"/>
    <property type="match status" value="1"/>
</dbReference>
<dbReference type="GO" id="GO:0010468">
    <property type="term" value="P:regulation of gene expression"/>
    <property type="evidence" value="ECO:0007669"/>
    <property type="project" value="UniProtKB-ARBA"/>
</dbReference>
<dbReference type="AlphaFoldDB" id="A0A6P8L197"/>
<dbReference type="GO" id="GO:0016787">
    <property type="term" value="F:hydrolase activity"/>
    <property type="evidence" value="ECO:0007669"/>
    <property type="project" value="UniProtKB-KW"/>
</dbReference>
<dbReference type="GO" id="GO:0003676">
    <property type="term" value="F:nucleic acid binding"/>
    <property type="evidence" value="ECO:0007669"/>
    <property type="project" value="InterPro"/>
</dbReference>
<accession>A0A6P8L197</accession>
<dbReference type="InterPro" id="IPR027417">
    <property type="entry name" value="P-loop_NTPase"/>
</dbReference>
<organism evidence="11 12">
    <name type="scientific">Drosophila mauritiana</name>
    <name type="common">Fruit fly</name>
    <dbReference type="NCBI Taxonomy" id="7226"/>
    <lineage>
        <taxon>Eukaryota</taxon>
        <taxon>Metazoa</taxon>
        <taxon>Ecdysozoa</taxon>
        <taxon>Arthropoda</taxon>
        <taxon>Hexapoda</taxon>
        <taxon>Insecta</taxon>
        <taxon>Pterygota</taxon>
        <taxon>Neoptera</taxon>
        <taxon>Endopterygota</taxon>
        <taxon>Diptera</taxon>
        <taxon>Brachycera</taxon>
        <taxon>Muscomorpha</taxon>
        <taxon>Ephydroidea</taxon>
        <taxon>Drosophilidae</taxon>
        <taxon>Drosophila</taxon>
        <taxon>Sophophora</taxon>
    </lineage>
</organism>
<keyword evidence="2" id="KW-0547">Nucleotide-binding</keyword>
<evidence type="ECO:0000256" key="1">
    <source>
        <dbReference type="ARBA" id="ARBA00012552"/>
    </source>
</evidence>
<keyword evidence="11" id="KW-1185">Reference proteome</keyword>